<dbReference type="AlphaFoldDB" id="A0A0F9PXV3"/>
<comment type="caution">
    <text evidence="2">The sequence shown here is derived from an EMBL/GenBank/DDBJ whole genome shotgun (WGS) entry which is preliminary data.</text>
</comment>
<sequence length="301" mass="32739">MVSTTNILKIVVQVVDKATAGLHKVGSKITTIEASMKGFAKASKMDVFNKNLGMAGMKMNNLGKIVDTSTGSVVGLEKAADRVNQALGRGVQKIRTFDMRLLSLLFGGMALKRAFGGVLRSIFDTFKKAEDNTSGLSMATTRLSASWEFMKFSIMDALNTDWFIAFIDGIIRVIRWFSQLDSGWKITFLAISGGLFILGTGMMLIGQIKLAWDAIFGMGGFLRSTNTIHAQTLGSRGVLTKITAWAKIGASIWLIWEGIKDWKEGDLAGVFGNLATGVILWTAGLGYAIPFYLVFKGFQFG</sequence>
<evidence type="ECO:0000256" key="1">
    <source>
        <dbReference type="SAM" id="Phobius"/>
    </source>
</evidence>
<keyword evidence="1" id="KW-0472">Membrane</keyword>
<organism evidence="2">
    <name type="scientific">marine sediment metagenome</name>
    <dbReference type="NCBI Taxonomy" id="412755"/>
    <lineage>
        <taxon>unclassified sequences</taxon>
        <taxon>metagenomes</taxon>
        <taxon>ecological metagenomes</taxon>
    </lineage>
</organism>
<proteinExistence type="predicted"/>
<accession>A0A0F9PXV3</accession>
<evidence type="ECO:0000313" key="2">
    <source>
        <dbReference type="EMBL" id="KKN05851.1"/>
    </source>
</evidence>
<feature type="transmembrane region" description="Helical" evidence="1">
    <location>
        <begin position="186"/>
        <end position="208"/>
    </location>
</feature>
<name>A0A0F9PXV3_9ZZZZ</name>
<gene>
    <name evidence="2" type="ORF">LCGC14_1083310</name>
</gene>
<feature type="transmembrane region" description="Helical" evidence="1">
    <location>
        <begin position="101"/>
        <end position="123"/>
    </location>
</feature>
<dbReference type="EMBL" id="LAZR01004756">
    <property type="protein sequence ID" value="KKN05851.1"/>
    <property type="molecule type" value="Genomic_DNA"/>
</dbReference>
<feature type="transmembrane region" description="Helical" evidence="1">
    <location>
        <begin position="270"/>
        <end position="295"/>
    </location>
</feature>
<feature type="transmembrane region" description="Helical" evidence="1">
    <location>
        <begin position="152"/>
        <end position="174"/>
    </location>
</feature>
<feature type="non-terminal residue" evidence="2">
    <location>
        <position position="301"/>
    </location>
</feature>
<keyword evidence="1" id="KW-0812">Transmembrane</keyword>
<keyword evidence="1" id="KW-1133">Transmembrane helix</keyword>
<reference evidence="2" key="1">
    <citation type="journal article" date="2015" name="Nature">
        <title>Complex archaea that bridge the gap between prokaryotes and eukaryotes.</title>
        <authorList>
            <person name="Spang A."/>
            <person name="Saw J.H."/>
            <person name="Jorgensen S.L."/>
            <person name="Zaremba-Niedzwiedzka K."/>
            <person name="Martijn J."/>
            <person name="Lind A.E."/>
            <person name="van Eijk R."/>
            <person name="Schleper C."/>
            <person name="Guy L."/>
            <person name="Ettema T.J."/>
        </authorList>
    </citation>
    <scope>NUCLEOTIDE SEQUENCE</scope>
</reference>
<protein>
    <submittedName>
        <fullName evidence="2">Uncharacterized protein</fullName>
    </submittedName>
</protein>